<gene>
    <name evidence="3" type="primary">TMEM209</name>
</gene>
<feature type="compositionally biased region" description="Polar residues" evidence="1">
    <location>
        <begin position="172"/>
        <end position="195"/>
    </location>
</feature>
<feature type="region of interest" description="Disordered" evidence="1">
    <location>
        <begin position="152"/>
        <end position="243"/>
    </location>
</feature>
<evidence type="ECO:0000313" key="3">
    <source>
        <dbReference type="EMBL" id="CDG67862.1"/>
    </source>
</evidence>
<feature type="transmembrane region" description="Helical" evidence="2">
    <location>
        <begin position="88"/>
        <end position="108"/>
    </location>
</feature>
<organism evidence="3">
    <name type="scientific">Hydra vulgaris</name>
    <name type="common">Hydra</name>
    <name type="synonym">Hydra attenuata</name>
    <dbReference type="NCBI Taxonomy" id="6087"/>
    <lineage>
        <taxon>Eukaryota</taxon>
        <taxon>Metazoa</taxon>
        <taxon>Cnidaria</taxon>
        <taxon>Hydrozoa</taxon>
        <taxon>Hydroidolina</taxon>
        <taxon>Anthoathecata</taxon>
        <taxon>Aplanulata</taxon>
        <taxon>Hydridae</taxon>
        <taxon>Hydra</taxon>
    </lineage>
</organism>
<dbReference type="OrthoDB" id="509821at2759"/>
<reference evidence="3" key="1">
    <citation type="journal article" date="2013" name="Genome Biol. Evol.">
        <title>Punctuated emergences of genetic and phenotypic innovations in eumetazoan, bilaterian, euteleostome, and hominidae ancestors.</title>
        <authorList>
            <person name="Wenger Y."/>
            <person name="Galliot B."/>
        </authorList>
    </citation>
    <scope>NUCLEOTIDE SEQUENCE</scope>
    <source>
        <tissue evidence="3">Whole animals</tissue>
    </source>
</reference>
<keyword evidence="2" id="KW-0472">Membrane</keyword>
<accession>T2M7C7</accession>
<dbReference type="PANTHER" id="PTHR21780:SF0">
    <property type="entry name" value="TRANSMEMBRANE PROTEIN 209"/>
    <property type="match status" value="1"/>
</dbReference>
<dbReference type="PANTHER" id="PTHR21780">
    <property type="entry name" value="TRANSMEMBRANE PROTEIN 209"/>
    <property type="match status" value="1"/>
</dbReference>
<evidence type="ECO:0000256" key="1">
    <source>
        <dbReference type="SAM" id="MobiDB-lite"/>
    </source>
</evidence>
<dbReference type="EMBL" id="HAAD01001630">
    <property type="protein sequence ID" value="CDG67862.1"/>
    <property type="molecule type" value="mRNA"/>
</dbReference>
<dbReference type="GO" id="GO:0016020">
    <property type="term" value="C:membrane"/>
    <property type="evidence" value="ECO:0007669"/>
    <property type="project" value="TreeGrafter"/>
</dbReference>
<keyword evidence="2 3" id="KW-0812">Transmembrane</keyword>
<evidence type="ECO:0000256" key="2">
    <source>
        <dbReference type="SAM" id="Phobius"/>
    </source>
</evidence>
<dbReference type="InterPro" id="IPR019176">
    <property type="entry name" value="Cytochrome_B561-rel"/>
</dbReference>
<name>T2M7C7_HYDVU</name>
<sequence length="572" mass="65358">MSQTITKNISSPDLKNRYHSSPKKIQRFQHHVVSEASDAVVANIKTTSYIKWFFINLFLSICFYFGCLQKIFFHFWLFDSNLLQYADYGFLFFCLWNTLINFLLFCSLSWSKLSVQMNLCQKKLLGIRFEHENLVHITDDVTNLNLRKAPEPSTLSYPIRRTPPRPLRSSPGNSPSRSQFSPSRTQFSPSRNVSQSYSYPYTSTPSPISFHDNSSPTTLLNSSKSSPAALNTSGAKKTPRSGSFLGRANICEEELLDYDAVEKFINKEEITDQRTRRAQPEPSKQYSAWSFQRAAYDYLPSFGTYQLAIKSQTPSSKDDDVNVESPYKFDEVWRDLGLSGRNMDHWTENLRKWLAQSVLEPLVKEISSINTRLTQLGCPELHIGTVSQLALQNLASSKTQQLPSLPSVILYLEVSTNQEYLVSRLKELATGGCLRLYKWDGGGTFKNNPWNSDLPTDAQVLMHLFCTYMDTHLPANPRYPSGKSFSGLYFLKTPAKTSEKTSNLSLYQSRIQPPHFKLLVENDVIDLPKGRNNIFYAIVLFLYHAKRDLHGMLERVNLGMSGINILWVLEKK</sequence>
<feature type="transmembrane region" description="Helical" evidence="2">
    <location>
        <begin position="53"/>
        <end position="76"/>
    </location>
</feature>
<proteinExistence type="evidence at transcript level"/>
<protein>
    <submittedName>
        <fullName evidence="3">Transmembrane protein 209</fullName>
    </submittedName>
</protein>
<feature type="compositionally biased region" description="Polar residues" evidence="1">
    <location>
        <begin position="211"/>
        <end position="235"/>
    </location>
</feature>
<keyword evidence="2" id="KW-1133">Transmembrane helix</keyword>
<feature type="compositionally biased region" description="Low complexity" evidence="1">
    <location>
        <begin position="196"/>
        <end position="207"/>
    </location>
</feature>
<dbReference type="Pfam" id="PF09786">
    <property type="entry name" value="CytochromB561_N"/>
    <property type="match status" value="1"/>
</dbReference>
<dbReference type="AlphaFoldDB" id="T2M7C7"/>